<evidence type="ECO:0000256" key="4">
    <source>
        <dbReference type="ARBA" id="ARBA00022989"/>
    </source>
</evidence>
<keyword evidence="4 10" id="KW-1133">Transmembrane helix</keyword>
<name>A0A9X0CJA2_9CNID</name>
<evidence type="ECO:0000259" key="11">
    <source>
        <dbReference type="PROSITE" id="PS50262"/>
    </source>
</evidence>
<dbReference type="GO" id="GO:0004930">
    <property type="term" value="F:G protein-coupled receptor activity"/>
    <property type="evidence" value="ECO:0007669"/>
    <property type="project" value="UniProtKB-KW"/>
</dbReference>
<feature type="transmembrane region" description="Helical" evidence="10">
    <location>
        <begin position="88"/>
        <end position="112"/>
    </location>
</feature>
<dbReference type="Proteomes" id="UP001163046">
    <property type="component" value="Unassembled WGS sequence"/>
</dbReference>
<evidence type="ECO:0000256" key="8">
    <source>
        <dbReference type="ARBA" id="ARBA00023180"/>
    </source>
</evidence>
<dbReference type="PANTHER" id="PTHR24246:SF27">
    <property type="entry name" value="ADENOSINE RECEPTOR, ISOFORM A"/>
    <property type="match status" value="1"/>
</dbReference>
<feature type="transmembrane region" description="Helical" evidence="10">
    <location>
        <begin position="133"/>
        <end position="155"/>
    </location>
</feature>
<keyword evidence="9" id="KW-0807">Transducer</keyword>
<evidence type="ECO:0000256" key="9">
    <source>
        <dbReference type="ARBA" id="ARBA00023224"/>
    </source>
</evidence>
<sequence>MASSGDESSESDYMKAVQFTLFIILLLAAVVGNGLLFFLYVRNKTLRTMHNALFADLSTVDFLNSVINIPLSICCVVLDNVSFRGKTFAWTVSFLHTFFALLSLSAITLQMIDRYLAISWPVFYKANKSLTKIMAVIFVKWLAILVIALSIYVPLYDTDIGHAPVLDYRAVYTRKSGQRIPKYIVPVFVLTILLFGGLSLRNLKKRPAHVANATQNVHNSPNARARKKAVYTILILLSISLVCYLPVVIKGVIWLGLKNQARQRLVFVIMFMLSISSAVNPYIALIRVKRYEDKLKVLTNSIKAICCNTSQADVENNAGTAPQNDEEIGGNNTVRDNSFRALPGENRIKLSVIRCDDSSVISRARSCPDIATTKRT</sequence>
<feature type="transmembrane region" description="Helical" evidence="10">
    <location>
        <begin position="265"/>
        <end position="286"/>
    </location>
</feature>
<keyword evidence="2" id="KW-1003">Cell membrane</keyword>
<feature type="transmembrane region" description="Helical" evidence="10">
    <location>
        <begin position="183"/>
        <end position="200"/>
    </location>
</feature>
<feature type="transmembrane region" description="Helical" evidence="10">
    <location>
        <begin position="229"/>
        <end position="253"/>
    </location>
</feature>
<keyword evidence="5" id="KW-0297">G-protein coupled receptor</keyword>
<feature type="domain" description="G-protein coupled receptors family 1 profile" evidence="11">
    <location>
        <begin position="32"/>
        <end position="284"/>
    </location>
</feature>
<evidence type="ECO:0000256" key="10">
    <source>
        <dbReference type="SAM" id="Phobius"/>
    </source>
</evidence>
<keyword evidence="13" id="KW-1185">Reference proteome</keyword>
<dbReference type="InterPro" id="IPR000276">
    <property type="entry name" value="GPCR_Rhodpsn"/>
</dbReference>
<keyword evidence="7" id="KW-0675">Receptor</keyword>
<feature type="transmembrane region" description="Helical" evidence="10">
    <location>
        <begin position="62"/>
        <end position="82"/>
    </location>
</feature>
<feature type="transmembrane region" description="Helical" evidence="10">
    <location>
        <begin position="20"/>
        <end position="41"/>
    </location>
</feature>
<protein>
    <recommendedName>
        <fullName evidence="11">G-protein coupled receptors family 1 profile domain-containing protein</fullName>
    </recommendedName>
</protein>
<dbReference type="PANTHER" id="PTHR24246">
    <property type="entry name" value="OLFACTORY RECEPTOR AND ADENOSINE RECEPTOR"/>
    <property type="match status" value="1"/>
</dbReference>
<dbReference type="GO" id="GO:0005886">
    <property type="term" value="C:plasma membrane"/>
    <property type="evidence" value="ECO:0007669"/>
    <property type="project" value="UniProtKB-SubCell"/>
</dbReference>
<evidence type="ECO:0000256" key="7">
    <source>
        <dbReference type="ARBA" id="ARBA00023170"/>
    </source>
</evidence>
<dbReference type="PRINTS" id="PR00237">
    <property type="entry name" value="GPCRRHODOPSN"/>
</dbReference>
<dbReference type="Pfam" id="PF00001">
    <property type="entry name" value="7tm_1"/>
    <property type="match status" value="1"/>
</dbReference>
<evidence type="ECO:0000256" key="6">
    <source>
        <dbReference type="ARBA" id="ARBA00023136"/>
    </source>
</evidence>
<gene>
    <name evidence="12" type="ORF">OS493_022637</name>
</gene>
<accession>A0A9X0CJA2</accession>
<keyword evidence="6 10" id="KW-0472">Membrane</keyword>
<comment type="subcellular location">
    <subcellularLocation>
        <location evidence="1">Cell membrane</location>
        <topology evidence="1">Multi-pass membrane protein</topology>
    </subcellularLocation>
</comment>
<dbReference type="InterPro" id="IPR017452">
    <property type="entry name" value="GPCR_Rhodpsn_7TM"/>
</dbReference>
<dbReference type="Gene3D" id="1.20.1070.10">
    <property type="entry name" value="Rhodopsin 7-helix transmembrane proteins"/>
    <property type="match status" value="1"/>
</dbReference>
<dbReference type="PROSITE" id="PS50262">
    <property type="entry name" value="G_PROTEIN_RECEP_F1_2"/>
    <property type="match status" value="1"/>
</dbReference>
<evidence type="ECO:0000256" key="3">
    <source>
        <dbReference type="ARBA" id="ARBA00022692"/>
    </source>
</evidence>
<dbReference type="EMBL" id="MU827317">
    <property type="protein sequence ID" value="KAJ7357826.1"/>
    <property type="molecule type" value="Genomic_DNA"/>
</dbReference>
<organism evidence="12 13">
    <name type="scientific">Desmophyllum pertusum</name>
    <dbReference type="NCBI Taxonomy" id="174260"/>
    <lineage>
        <taxon>Eukaryota</taxon>
        <taxon>Metazoa</taxon>
        <taxon>Cnidaria</taxon>
        <taxon>Anthozoa</taxon>
        <taxon>Hexacorallia</taxon>
        <taxon>Scleractinia</taxon>
        <taxon>Caryophylliina</taxon>
        <taxon>Caryophylliidae</taxon>
        <taxon>Desmophyllum</taxon>
    </lineage>
</organism>
<dbReference type="SUPFAM" id="SSF81321">
    <property type="entry name" value="Family A G protein-coupled receptor-like"/>
    <property type="match status" value="1"/>
</dbReference>
<proteinExistence type="predicted"/>
<evidence type="ECO:0000256" key="2">
    <source>
        <dbReference type="ARBA" id="ARBA00022475"/>
    </source>
</evidence>
<dbReference type="AlphaFoldDB" id="A0A9X0CJA2"/>
<reference evidence="12" key="1">
    <citation type="submission" date="2023-01" db="EMBL/GenBank/DDBJ databases">
        <title>Genome assembly of the deep-sea coral Lophelia pertusa.</title>
        <authorList>
            <person name="Herrera S."/>
            <person name="Cordes E."/>
        </authorList>
    </citation>
    <scope>NUCLEOTIDE SEQUENCE</scope>
    <source>
        <strain evidence="12">USNM1676648</strain>
        <tissue evidence="12">Polyp</tissue>
    </source>
</reference>
<evidence type="ECO:0000313" key="12">
    <source>
        <dbReference type="EMBL" id="KAJ7357826.1"/>
    </source>
</evidence>
<keyword evidence="8" id="KW-0325">Glycoprotein</keyword>
<evidence type="ECO:0000256" key="1">
    <source>
        <dbReference type="ARBA" id="ARBA00004651"/>
    </source>
</evidence>
<keyword evidence="3 10" id="KW-0812">Transmembrane</keyword>
<comment type="caution">
    <text evidence="12">The sequence shown here is derived from an EMBL/GenBank/DDBJ whole genome shotgun (WGS) entry which is preliminary data.</text>
</comment>
<evidence type="ECO:0000313" key="13">
    <source>
        <dbReference type="Proteomes" id="UP001163046"/>
    </source>
</evidence>
<dbReference type="CDD" id="cd00637">
    <property type="entry name" value="7tm_classA_rhodopsin-like"/>
    <property type="match status" value="1"/>
</dbReference>
<evidence type="ECO:0000256" key="5">
    <source>
        <dbReference type="ARBA" id="ARBA00023040"/>
    </source>
</evidence>